<dbReference type="Pfam" id="PF00078">
    <property type="entry name" value="RVT_1"/>
    <property type="match status" value="1"/>
</dbReference>
<evidence type="ECO:0000313" key="3">
    <source>
        <dbReference type="EnsemblPlants" id="cds.evm.model.09.762"/>
    </source>
</evidence>
<reference evidence="3" key="2">
    <citation type="submission" date="2021-03" db="UniProtKB">
        <authorList>
            <consortium name="EnsemblPlants"/>
        </authorList>
    </citation>
    <scope>IDENTIFICATION</scope>
</reference>
<proteinExistence type="predicted"/>
<dbReference type="EMBL" id="UZAU01000736">
    <property type="status" value="NOT_ANNOTATED_CDS"/>
    <property type="molecule type" value="Genomic_DNA"/>
</dbReference>
<organism evidence="3 4">
    <name type="scientific">Cannabis sativa</name>
    <name type="common">Hemp</name>
    <name type="synonym">Marijuana</name>
    <dbReference type="NCBI Taxonomy" id="3483"/>
    <lineage>
        <taxon>Eukaryota</taxon>
        <taxon>Viridiplantae</taxon>
        <taxon>Streptophyta</taxon>
        <taxon>Embryophyta</taxon>
        <taxon>Tracheophyta</taxon>
        <taxon>Spermatophyta</taxon>
        <taxon>Magnoliopsida</taxon>
        <taxon>eudicotyledons</taxon>
        <taxon>Gunneridae</taxon>
        <taxon>Pentapetalae</taxon>
        <taxon>rosids</taxon>
        <taxon>fabids</taxon>
        <taxon>Rosales</taxon>
        <taxon>Cannabaceae</taxon>
        <taxon>Cannabis</taxon>
    </lineage>
</organism>
<dbReference type="Pfam" id="PF13456">
    <property type="entry name" value="RVT_3"/>
    <property type="match status" value="1"/>
</dbReference>
<accession>A0A803QHA4</accession>
<feature type="domain" description="RNase H type-1" evidence="2">
    <location>
        <begin position="197"/>
        <end position="318"/>
    </location>
</feature>
<dbReference type="EnsemblPlants" id="evm.model.09.762">
    <property type="protein sequence ID" value="cds.evm.model.09.762"/>
    <property type="gene ID" value="evm.TU.09.762"/>
</dbReference>
<reference evidence="3" key="1">
    <citation type="submission" date="2018-11" db="EMBL/GenBank/DDBJ databases">
        <authorList>
            <person name="Grassa J C."/>
        </authorList>
    </citation>
    <scope>NUCLEOTIDE SEQUENCE [LARGE SCALE GENOMIC DNA]</scope>
</reference>
<dbReference type="InterPro" id="IPR044730">
    <property type="entry name" value="RNase_H-like_dom_plant"/>
</dbReference>
<dbReference type="SUPFAM" id="SSF53098">
    <property type="entry name" value="Ribonuclease H-like"/>
    <property type="match status" value="1"/>
</dbReference>
<feature type="domain" description="Reverse transcriptase" evidence="1">
    <location>
        <begin position="11"/>
        <end position="102"/>
    </location>
</feature>
<dbReference type="InterPro" id="IPR000477">
    <property type="entry name" value="RT_dom"/>
</dbReference>
<dbReference type="Gene3D" id="3.30.420.10">
    <property type="entry name" value="Ribonuclease H-like superfamily/Ribonuclease H"/>
    <property type="match status" value="1"/>
</dbReference>
<dbReference type="InterPro" id="IPR053151">
    <property type="entry name" value="RNase_H-like"/>
</dbReference>
<evidence type="ECO:0000259" key="1">
    <source>
        <dbReference type="Pfam" id="PF00078"/>
    </source>
</evidence>
<protein>
    <submittedName>
        <fullName evidence="3">Uncharacterized protein</fullName>
    </submittedName>
</protein>
<dbReference type="CDD" id="cd06222">
    <property type="entry name" value="RNase_H_like"/>
    <property type="match status" value="1"/>
</dbReference>
<dbReference type="InterPro" id="IPR002156">
    <property type="entry name" value="RNaseH_domain"/>
</dbReference>
<dbReference type="PANTHER" id="PTHR47723:SF21">
    <property type="entry name" value="POLYNUCLEOTIDYL TRANSFERASE, RIBONUCLEASE H-LIKE SUPERFAMILY PROTEIN"/>
    <property type="match status" value="1"/>
</dbReference>
<dbReference type="GO" id="GO:0004523">
    <property type="term" value="F:RNA-DNA hybrid ribonuclease activity"/>
    <property type="evidence" value="ECO:0007669"/>
    <property type="project" value="InterPro"/>
</dbReference>
<dbReference type="Gramene" id="evm.model.09.762">
    <property type="protein sequence ID" value="cds.evm.model.09.762"/>
    <property type="gene ID" value="evm.TU.09.762"/>
</dbReference>
<dbReference type="GO" id="GO:0003676">
    <property type="term" value="F:nucleic acid binding"/>
    <property type="evidence" value="ECO:0007669"/>
    <property type="project" value="InterPro"/>
</dbReference>
<dbReference type="Proteomes" id="UP000596661">
    <property type="component" value="Chromosome 9"/>
</dbReference>
<dbReference type="AlphaFoldDB" id="A0A803QHA4"/>
<dbReference type="InterPro" id="IPR036397">
    <property type="entry name" value="RNaseH_sf"/>
</dbReference>
<evidence type="ECO:0000313" key="4">
    <source>
        <dbReference type="Proteomes" id="UP000596661"/>
    </source>
</evidence>
<name>A0A803QHA4_CANSA</name>
<dbReference type="PANTHER" id="PTHR47723">
    <property type="entry name" value="OS05G0353850 PROTEIN"/>
    <property type="match status" value="1"/>
</dbReference>
<keyword evidence="4" id="KW-1185">Reference proteome</keyword>
<dbReference type="InterPro" id="IPR012337">
    <property type="entry name" value="RNaseH-like_sf"/>
</dbReference>
<evidence type="ECO:0000259" key="2">
    <source>
        <dbReference type="Pfam" id="PF13456"/>
    </source>
</evidence>
<sequence>MIHAISHRKLVSIQFNINGNISKEIFPSQGLRQGDPLSPYLFLLCSEGLSAALCIQQRLGNFKGISIARSTPVISHLLFADDTLLFSKATQLSYNALKAALQLYNQAIGQQSTLGRDLLKDGLIGKLVMETPSVLLRTLGFQISNFLDAEELVQWTSSYLLEYKTSQSKRIDVASTCHSHATAKQNQSSEGSYQLYTDVAINIRNSKIGLGAVVKDWNEKVIAGFSLPILAQATPIMAEAMALESALIWCYNIRIPLANIYTDSKQLASKINSPKKELSALADVIEDIKSFLSYIPNVSVHFLPRDCNTHAHHMAKEALGLDEELVWNDIHPNLSIVT</sequence>